<dbReference type="FunFam" id="2.130.10.10:FF:000755">
    <property type="entry name" value="WD repeat-containing protein 3"/>
    <property type="match status" value="1"/>
</dbReference>
<evidence type="ECO:0000256" key="4">
    <source>
        <dbReference type="PROSITE-ProRule" id="PRU00221"/>
    </source>
</evidence>
<dbReference type="PROSITE" id="PS50294">
    <property type="entry name" value="WD_REPEATS_REGION"/>
    <property type="match status" value="6"/>
</dbReference>
<feature type="repeat" description="WD" evidence="4">
    <location>
        <begin position="145"/>
        <end position="186"/>
    </location>
</feature>
<feature type="repeat" description="WD" evidence="4">
    <location>
        <begin position="611"/>
        <end position="652"/>
    </location>
</feature>
<proteinExistence type="inferred from homology"/>
<feature type="domain" description="Small-subunit processome Utp12" evidence="5">
    <location>
        <begin position="786"/>
        <end position="888"/>
    </location>
</feature>
<gene>
    <name evidence="6" type="ORF">R5R35_007336</name>
</gene>
<dbReference type="Gene3D" id="2.130.10.10">
    <property type="entry name" value="YVTN repeat-like/Quinoprotein amine dehydrogenase"/>
    <property type="match status" value="4"/>
</dbReference>
<keyword evidence="7" id="KW-1185">Reference proteome</keyword>
<evidence type="ECO:0000313" key="6">
    <source>
        <dbReference type="EMBL" id="KAK7864567.1"/>
    </source>
</evidence>
<dbReference type="GO" id="GO:0032040">
    <property type="term" value="C:small-subunit processome"/>
    <property type="evidence" value="ECO:0007669"/>
    <property type="project" value="TreeGrafter"/>
</dbReference>
<protein>
    <recommendedName>
        <fullName evidence="5">Small-subunit processome Utp12 domain-containing protein</fullName>
    </recommendedName>
</protein>
<dbReference type="InterPro" id="IPR036322">
    <property type="entry name" value="WD40_repeat_dom_sf"/>
</dbReference>
<evidence type="ECO:0000259" key="5">
    <source>
        <dbReference type="Pfam" id="PF04003"/>
    </source>
</evidence>
<dbReference type="SMART" id="SM00320">
    <property type="entry name" value="WD40"/>
    <property type="match status" value="11"/>
</dbReference>
<dbReference type="CDD" id="cd00200">
    <property type="entry name" value="WD40"/>
    <property type="match status" value="2"/>
</dbReference>
<dbReference type="InterPro" id="IPR020472">
    <property type="entry name" value="WD40_PAC1"/>
</dbReference>
<keyword evidence="2" id="KW-0677">Repeat</keyword>
<dbReference type="Proteomes" id="UP001378592">
    <property type="component" value="Unassembled WGS sequence"/>
</dbReference>
<evidence type="ECO:0000256" key="3">
    <source>
        <dbReference type="ARBA" id="ARBA00038229"/>
    </source>
</evidence>
<feature type="repeat" description="WD" evidence="4">
    <location>
        <begin position="472"/>
        <end position="506"/>
    </location>
</feature>
<name>A0AAN9Z6I6_9ORTH</name>
<accession>A0AAN9Z6I6</accession>
<evidence type="ECO:0000256" key="1">
    <source>
        <dbReference type="ARBA" id="ARBA00022574"/>
    </source>
</evidence>
<dbReference type="Pfam" id="PF25173">
    <property type="entry name" value="Beta-prop_WDR3_1st"/>
    <property type="match status" value="1"/>
</dbReference>
<feature type="repeat" description="WD" evidence="4">
    <location>
        <begin position="103"/>
        <end position="144"/>
    </location>
</feature>
<dbReference type="GO" id="GO:0030515">
    <property type="term" value="F:snoRNA binding"/>
    <property type="evidence" value="ECO:0007669"/>
    <property type="project" value="TreeGrafter"/>
</dbReference>
<dbReference type="Pfam" id="PF04003">
    <property type="entry name" value="Utp12"/>
    <property type="match status" value="1"/>
</dbReference>
<keyword evidence="1 4" id="KW-0853">WD repeat</keyword>
<dbReference type="PANTHER" id="PTHR19853:SF0">
    <property type="entry name" value="WD REPEAT-CONTAINING PROTEIN 3"/>
    <property type="match status" value="1"/>
</dbReference>
<feature type="repeat" description="WD" evidence="4">
    <location>
        <begin position="569"/>
        <end position="610"/>
    </location>
</feature>
<dbReference type="InterPro" id="IPR019775">
    <property type="entry name" value="WD40_repeat_CS"/>
</dbReference>
<evidence type="ECO:0000313" key="7">
    <source>
        <dbReference type="Proteomes" id="UP001378592"/>
    </source>
</evidence>
<organism evidence="6 7">
    <name type="scientific">Gryllus longicercus</name>
    <dbReference type="NCBI Taxonomy" id="2509291"/>
    <lineage>
        <taxon>Eukaryota</taxon>
        <taxon>Metazoa</taxon>
        <taxon>Ecdysozoa</taxon>
        <taxon>Arthropoda</taxon>
        <taxon>Hexapoda</taxon>
        <taxon>Insecta</taxon>
        <taxon>Pterygota</taxon>
        <taxon>Neoptera</taxon>
        <taxon>Polyneoptera</taxon>
        <taxon>Orthoptera</taxon>
        <taxon>Ensifera</taxon>
        <taxon>Gryllidea</taxon>
        <taxon>Grylloidea</taxon>
        <taxon>Gryllidae</taxon>
        <taxon>Gryllinae</taxon>
        <taxon>Gryllus</taxon>
    </lineage>
</organism>
<dbReference type="PROSITE" id="PS50082">
    <property type="entry name" value="WD_REPEATS_2"/>
    <property type="match status" value="9"/>
</dbReference>
<dbReference type="PROSITE" id="PS00678">
    <property type="entry name" value="WD_REPEATS_1"/>
    <property type="match status" value="3"/>
</dbReference>
<feature type="repeat" description="WD" evidence="4">
    <location>
        <begin position="61"/>
        <end position="102"/>
    </location>
</feature>
<feature type="repeat" description="WD" evidence="4">
    <location>
        <begin position="653"/>
        <end position="685"/>
    </location>
</feature>
<evidence type="ECO:0000256" key="2">
    <source>
        <dbReference type="ARBA" id="ARBA00022737"/>
    </source>
</evidence>
<feature type="repeat" description="WD" evidence="4">
    <location>
        <begin position="187"/>
        <end position="228"/>
    </location>
</feature>
<dbReference type="PRINTS" id="PR00320">
    <property type="entry name" value="GPROTEINBRPT"/>
</dbReference>
<dbReference type="GO" id="GO:0034388">
    <property type="term" value="C:Pwp2p-containing subcomplex of 90S preribosome"/>
    <property type="evidence" value="ECO:0007669"/>
    <property type="project" value="TreeGrafter"/>
</dbReference>
<comment type="caution">
    <text evidence="6">The sequence shown here is derived from an EMBL/GenBank/DDBJ whole genome shotgun (WGS) entry which is preliminary data.</text>
</comment>
<reference evidence="6 7" key="1">
    <citation type="submission" date="2024-03" db="EMBL/GenBank/DDBJ databases">
        <title>The genome assembly and annotation of the cricket Gryllus longicercus Weissman &amp; Gray.</title>
        <authorList>
            <person name="Szrajer S."/>
            <person name="Gray D."/>
            <person name="Ylla G."/>
        </authorList>
    </citation>
    <scope>NUCLEOTIDE SEQUENCE [LARGE SCALE GENOMIC DNA]</scope>
    <source>
        <strain evidence="6">DAG 2021-001</strain>
        <tissue evidence="6">Whole body minus gut</tissue>
    </source>
</reference>
<dbReference type="InterPro" id="IPR015943">
    <property type="entry name" value="WD40/YVTN_repeat-like_dom_sf"/>
</dbReference>
<dbReference type="PANTHER" id="PTHR19853">
    <property type="entry name" value="WD REPEAT CONTAINING PROTEIN 3 WDR3"/>
    <property type="match status" value="1"/>
</dbReference>
<dbReference type="AlphaFoldDB" id="A0AAN9Z6I6"/>
<dbReference type="EMBL" id="JAZDUA010000200">
    <property type="protein sequence ID" value="KAK7864567.1"/>
    <property type="molecule type" value="Genomic_DNA"/>
</dbReference>
<dbReference type="InterPro" id="IPR001680">
    <property type="entry name" value="WD40_rpt"/>
</dbReference>
<comment type="similarity">
    <text evidence="3">Belongs to the WD repeat WDR3/UTP12 family.</text>
</comment>
<dbReference type="InterPro" id="IPR051570">
    <property type="entry name" value="TBC1_cilium_biogenesis"/>
</dbReference>
<dbReference type="InterPro" id="IPR007148">
    <property type="entry name" value="SSU_processome_Utp12"/>
</dbReference>
<dbReference type="GO" id="GO:0030490">
    <property type="term" value="P:maturation of SSU-rRNA"/>
    <property type="evidence" value="ECO:0007669"/>
    <property type="project" value="TreeGrafter"/>
</dbReference>
<dbReference type="Pfam" id="PF25172">
    <property type="entry name" value="Beta-prop_WDR3_2nd"/>
    <property type="match status" value="1"/>
</dbReference>
<sequence length="925" mass="103083">MGVTKQYLRYSPSSKFNIICSPLCNIKFITYEGQEGRYVAVGACEDVVIWDLRLGEKSAVFPGEKVQVTCLAPNPNKTTLAAGYEDGTIKIFDLKTGEHLTTFSGHRSAITCLTFDSEGHRLASGAKDTDVILWDTVAENGIHRLCGHKGVVTEVGFLNEHNVLLSSSKDSLIKFWDLDTAHCFKTLVGHRTEVWAFCLLKDETYLVTGCRDNELRVWEIKSKEENEGESQLGENFTEEDYDGIKSPITCKKVGSMLRNGRGRVLGLVSDESGHILACHGSDWNVELFVVHPEAVAKEKWKKRIKKLKKKALNGESSEIPADEETHPSLRDEVTRLTSVKVTSKIKSVSVVTGRGGEIRIVAALQDNSIEMYSLKEAVKDTECSILRTISSQGHRSIVRAVAFSSDNLAIISASGESIKMWNRASQKCLRTVKVGYAVSVCFIPGDRHVLVGLKEGQLIIVDIAAGDILETVPAHTKELWSICITPEQHGCVTGGGDQSVKFWNFELIPDPNSESKAKVLSVLHKRTLKLEESVLAVKISPNGNFIAVSLLDCTIKIFFMDTLKFFLSLYGHKLPVICMDISYDSTIIATGSADRNMKIWGLDFGDCHRSIFAHDDSIMGLQFVPKTHYIFTCGKEGKVKQWDADSYNKILTLQGHQGEANTLAVSPNGQYVVSSGSDRVLRLFERTLEPLVLEDEQEQEREEEEKAALATGDVTVVPGLGAPNLPSRKTVGSENIAEQLLECLEIGKEYSEKLKEHAEFSKASGKSHPVPPPPALMQAYQAKNAEEYLLEVLKRVRSSDLEESLLILPFSAVCELLARLPALVAIGSHTELIHRVMIFLLKIHHRPIVSSPTLVPVLLELQKMCFDKVNELRDTVGVNLYGFQFLQRQYEEKEGGMLFREALLDRRNRNRKRRKRERTAQKIVL</sequence>
<feature type="repeat" description="WD" evidence="4">
    <location>
        <begin position="391"/>
        <end position="431"/>
    </location>
</feature>
<dbReference type="SUPFAM" id="SSF50978">
    <property type="entry name" value="WD40 repeat-like"/>
    <property type="match status" value="2"/>
</dbReference>